<dbReference type="AlphaFoldDB" id="A0A2W2EYT7"/>
<dbReference type="Gene3D" id="3.40.50.150">
    <property type="entry name" value="Vaccinia Virus protein VP39"/>
    <property type="match status" value="1"/>
</dbReference>
<accession>A0A2W2EYT7</accession>
<gene>
    <name evidence="2" type="ORF">C1I95_07560</name>
</gene>
<proteinExistence type="predicted"/>
<dbReference type="Proteomes" id="UP000248924">
    <property type="component" value="Unassembled WGS sequence"/>
</dbReference>
<comment type="caution">
    <text evidence="2">The sequence shown here is derived from an EMBL/GenBank/DDBJ whole genome shotgun (WGS) entry which is preliminary data.</text>
</comment>
<organism evidence="2 3">
    <name type="scientific">Micromonospora craterilacus</name>
    <dbReference type="NCBI Taxonomy" id="1655439"/>
    <lineage>
        <taxon>Bacteria</taxon>
        <taxon>Bacillati</taxon>
        <taxon>Actinomycetota</taxon>
        <taxon>Actinomycetes</taxon>
        <taxon>Micromonosporales</taxon>
        <taxon>Micromonosporaceae</taxon>
        <taxon>Micromonospora</taxon>
    </lineage>
</organism>
<dbReference type="RefSeq" id="WP_111213054.1">
    <property type="nucleotide sequence ID" value="NZ_POTY01000030.1"/>
</dbReference>
<dbReference type="InterPro" id="IPR050508">
    <property type="entry name" value="Methyltransf_Superfamily"/>
</dbReference>
<evidence type="ECO:0000313" key="2">
    <source>
        <dbReference type="EMBL" id="PZG21425.1"/>
    </source>
</evidence>
<feature type="domain" description="Methyltransferase" evidence="1">
    <location>
        <begin position="58"/>
        <end position="152"/>
    </location>
</feature>
<protein>
    <submittedName>
        <fullName evidence="2">Class I SAM-dependent methyltransferase</fullName>
    </submittedName>
</protein>
<dbReference type="OrthoDB" id="3676796at2"/>
<dbReference type="InterPro" id="IPR029063">
    <property type="entry name" value="SAM-dependent_MTases_sf"/>
</dbReference>
<evidence type="ECO:0000313" key="3">
    <source>
        <dbReference type="Proteomes" id="UP000248924"/>
    </source>
</evidence>
<dbReference type="EMBL" id="POTY01000030">
    <property type="protein sequence ID" value="PZG21425.1"/>
    <property type="molecule type" value="Genomic_DNA"/>
</dbReference>
<dbReference type="CDD" id="cd02440">
    <property type="entry name" value="AdoMet_MTases"/>
    <property type="match status" value="1"/>
</dbReference>
<evidence type="ECO:0000259" key="1">
    <source>
        <dbReference type="Pfam" id="PF13649"/>
    </source>
</evidence>
<dbReference type="SUPFAM" id="SSF53335">
    <property type="entry name" value="S-adenosyl-L-methionine-dependent methyltransferases"/>
    <property type="match status" value="1"/>
</dbReference>
<keyword evidence="3" id="KW-1185">Reference proteome</keyword>
<reference evidence="2 3" key="1">
    <citation type="submission" date="2018-01" db="EMBL/GenBank/DDBJ databases">
        <title>Draft genome sequence of Jishengella sp. NA12.</title>
        <authorList>
            <person name="Sahin N."/>
            <person name="Ay H."/>
            <person name="Saygin H."/>
        </authorList>
    </citation>
    <scope>NUCLEOTIDE SEQUENCE [LARGE SCALE GENOMIC DNA]</scope>
    <source>
        <strain evidence="2 3">NA12</strain>
    </source>
</reference>
<keyword evidence="2" id="KW-0808">Transferase</keyword>
<keyword evidence="2" id="KW-0489">Methyltransferase</keyword>
<dbReference type="Pfam" id="PF13649">
    <property type="entry name" value="Methyltransf_25"/>
    <property type="match status" value="1"/>
</dbReference>
<dbReference type="GO" id="GO:0032259">
    <property type="term" value="P:methylation"/>
    <property type="evidence" value="ECO:0007669"/>
    <property type="project" value="UniProtKB-KW"/>
</dbReference>
<dbReference type="InterPro" id="IPR041698">
    <property type="entry name" value="Methyltransf_25"/>
</dbReference>
<dbReference type="GO" id="GO:0008757">
    <property type="term" value="F:S-adenosylmethionine-dependent methyltransferase activity"/>
    <property type="evidence" value="ECO:0007669"/>
    <property type="project" value="InterPro"/>
</dbReference>
<name>A0A2W2EYT7_9ACTN</name>
<sequence>MSANPFLDPDLVRGDLYRSSGRLAERTRTLHEAKIAGRDAAEVIVDLVAQRTPPRAVVLDIGCGRGTTTLRISDRLRPRRLIAVDASAALLATARTRLAEASGTGAAVCADFHHLPLPDALADAAVAAFCLYHTPTPAAAVAEIARCLRPGGVAVLATKSLDSYTELDQLVQTADLDPDATRRPSLYERFHSRNLLDVTATHLTVLDVLHEEQVFQFADVTHLARYLATTPKYRIRPACGPAELAAILRKRLPAPPYLTRSTVSYALAARP</sequence>
<dbReference type="PANTHER" id="PTHR42912">
    <property type="entry name" value="METHYLTRANSFERASE"/>
    <property type="match status" value="1"/>
</dbReference>